<name>A0AAE1JST2_9FABA</name>
<keyword evidence="3" id="KW-1185">Reference proteome</keyword>
<dbReference type="Proteomes" id="UP001293593">
    <property type="component" value="Unassembled WGS sequence"/>
</dbReference>
<evidence type="ECO:0000256" key="1">
    <source>
        <dbReference type="SAM" id="MobiDB-lite"/>
    </source>
</evidence>
<evidence type="ECO:0000313" key="3">
    <source>
        <dbReference type="Proteomes" id="UP001293593"/>
    </source>
</evidence>
<feature type="region of interest" description="Disordered" evidence="1">
    <location>
        <begin position="112"/>
        <end position="131"/>
    </location>
</feature>
<protein>
    <submittedName>
        <fullName evidence="2">Uncharacterized protein</fullName>
    </submittedName>
</protein>
<organism evidence="2 3">
    <name type="scientific">Acacia crassicarpa</name>
    <name type="common">northern wattle</name>
    <dbReference type="NCBI Taxonomy" id="499986"/>
    <lineage>
        <taxon>Eukaryota</taxon>
        <taxon>Viridiplantae</taxon>
        <taxon>Streptophyta</taxon>
        <taxon>Embryophyta</taxon>
        <taxon>Tracheophyta</taxon>
        <taxon>Spermatophyta</taxon>
        <taxon>Magnoliopsida</taxon>
        <taxon>eudicotyledons</taxon>
        <taxon>Gunneridae</taxon>
        <taxon>Pentapetalae</taxon>
        <taxon>rosids</taxon>
        <taxon>fabids</taxon>
        <taxon>Fabales</taxon>
        <taxon>Fabaceae</taxon>
        <taxon>Caesalpinioideae</taxon>
        <taxon>mimosoid clade</taxon>
        <taxon>Acacieae</taxon>
        <taxon>Acacia</taxon>
    </lineage>
</organism>
<dbReference type="AlphaFoldDB" id="A0AAE1JST2"/>
<accession>A0AAE1JST2</accession>
<dbReference type="EMBL" id="JAWXYG010000004">
    <property type="protein sequence ID" value="KAK4276180.1"/>
    <property type="molecule type" value="Genomic_DNA"/>
</dbReference>
<sequence>MRPSTGSIKREYPHLTENWEVPQDDSRLMRRLKRRSIASEMMEQNYSANAKRKKVGSCGHEAVKNVENSGHVLVEEVDEDYGFFLDKVDFHVDVVSDNNIIASDVDVNTCRDSDNDGDTDAQYKSRMGPSKGTIKHEYSHLTENWEVFQYDSRLMRRLKRRFIASEIMERGYSSNAKRKNVGCFGDEVVKNAENSGNVLEEEVDLDKADFHVDVIGDDNIIASDIDVNTSHDSDNDGETDAQYKMLLENLREDDKSYILKVFVDKQLFCVRYEGQEVRFHDLVNSEVLGEGDDKDYQLFLNSSRLDGDSLICMPERNIIITYGASESDGEGSKIRQNLQVPFEVTELPNSRQALNDFHVAKKKRLNEVSSDDVDEDWKIYLNLEARRKSEAKSAVVRQNLQVSNEATEHPNAGQASDDYHVVKNNCPNEVLSDVDEDWQMYLNSKARRKSEAKCLAVRQNLQVSNEATELSDVGQASDVHHVVKNKHPSEVLGDVDEDWHIYLNSEARRKSEAKSAAVRQNLQVSSKATELLNARQDLSASQRSHLAKHKCNTKVLCNSMDENYQLFLKSLRTDGNNLIYMPENGVAVVYGEECDQSSTDSEPMILHPSQHYEDRPSIFSESYRSFCLADERNHKDSLYRKGLMEELERPYNQKELDKLLQVASHERLKELHREMRHGVTKDRPKGGDDNKTSYLKMHGGLQNSINQVKEPHKVLFLLRGFFYWLQHVPQGGAFRPWLDASCLKMLQKL</sequence>
<evidence type="ECO:0000313" key="2">
    <source>
        <dbReference type="EMBL" id="KAK4276180.1"/>
    </source>
</evidence>
<proteinExistence type="predicted"/>
<dbReference type="PANTHER" id="PTHR34194:SF27">
    <property type="match status" value="1"/>
</dbReference>
<gene>
    <name evidence="2" type="ORF">QN277_019155</name>
</gene>
<comment type="caution">
    <text evidence="2">The sequence shown here is derived from an EMBL/GenBank/DDBJ whole genome shotgun (WGS) entry which is preliminary data.</text>
</comment>
<dbReference type="PANTHER" id="PTHR34194">
    <property type="entry name" value="F14J8.16 PROTEIN"/>
    <property type="match status" value="1"/>
</dbReference>
<reference evidence="2" key="1">
    <citation type="submission" date="2023-10" db="EMBL/GenBank/DDBJ databases">
        <title>Chromosome-level genome of the transformable northern wattle, Acacia crassicarpa.</title>
        <authorList>
            <person name="Massaro I."/>
            <person name="Sinha N.R."/>
            <person name="Poethig S."/>
            <person name="Leichty A.R."/>
        </authorList>
    </citation>
    <scope>NUCLEOTIDE SEQUENCE</scope>
    <source>
        <strain evidence="2">Acra3RX</strain>
        <tissue evidence="2">Leaf</tissue>
    </source>
</reference>